<name>A0A443RAE6_9ACAR</name>
<feature type="coiled-coil region" evidence="10">
    <location>
        <begin position="940"/>
        <end position="988"/>
    </location>
</feature>
<dbReference type="AlphaFoldDB" id="A0A443RAE6"/>
<dbReference type="InterPro" id="IPR001412">
    <property type="entry name" value="aa-tRNA-synth_I_CS"/>
</dbReference>
<evidence type="ECO:0000259" key="12">
    <source>
        <dbReference type="Pfam" id="PF08264"/>
    </source>
</evidence>
<evidence type="ECO:0000256" key="5">
    <source>
        <dbReference type="ARBA" id="ARBA00022840"/>
    </source>
</evidence>
<dbReference type="GO" id="GO:0002161">
    <property type="term" value="F:aminoacyl-tRNA deacylase activity"/>
    <property type="evidence" value="ECO:0007669"/>
    <property type="project" value="InterPro"/>
</dbReference>
<evidence type="ECO:0000256" key="7">
    <source>
        <dbReference type="ARBA" id="ARBA00023146"/>
    </source>
</evidence>
<evidence type="ECO:0000256" key="6">
    <source>
        <dbReference type="ARBA" id="ARBA00022917"/>
    </source>
</evidence>
<dbReference type="InterPro" id="IPR009008">
    <property type="entry name" value="Val/Leu/Ile-tRNA-synth_edit"/>
</dbReference>
<evidence type="ECO:0000256" key="9">
    <source>
        <dbReference type="RuleBase" id="RU363035"/>
    </source>
</evidence>
<dbReference type="PANTHER" id="PTHR11946">
    <property type="entry name" value="VALYL-TRNA SYNTHETASES"/>
    <property type="match status" value="1"/>
</dbReference>
<dbReference type="Gene3D" id="3.90.740.10">
    <property type="entry name" value="Valyl/Leucyl/Isoleucyl-tRNA synthetase, editing domain"/>
    <property type="match status" value="1"/>
</dbReference>
<gene>
    <name evidence="13" type="ORF">B4U79_09096</name>
</gene>
<evidence type="ECO:0000259" key="11">
    <source>
        <dbReference type="Pfam" id="PF00133"/>
    </source>
</evidence>
<dbReference type="Pfam" id="PF08264">
    <property type="entry name" value="Anticodon_1"/>
    <property type="match status" value="1"/>
</dbReference>
<dbReference type="PROSITE" id="PS00178">
    <property type="entry name" value="AA_TRNA_LIGASE_I"/>
    <property type="match status" value="1"/>
</dbReference>
<dbReference type="STRING" id="1965070.A0A443RAE6"/>
<keyword evidence="3 9" id="KW-0436">Ligase</keyword>
<reference evidence="13 14" key="1">
    <citation type="journal article" date="2018" name="Gigascience">
        <title>Genomes of trombidid mites reveal novel predicted allergens and laterally-transferred genes associated with secondary metabolism.</title>
        <authorList>
            <person name="Dong X."/>
            <person name="Chaisiri K."/>
            <person name="Xia D."/>
            <person name="Armstrong S.D."/>
            <person name="Fang Y."/>
            <person name="Donnelly M.J."/>
            <person name="Kadowaki T."/>
            <person name="McGarry J.W."/>
            <person name="Darby A.C."/>
            <person name="Makepeace B.L."/>
        </authorList>
    </citation>
    <scope>NUCLEOTIDE SEQUENCE [LARGE SCALE GENOMIC DNA]</scope>
    <source>
        <strain evidence="13">UoL-WK</strain>
    </source>
</reference>
<dbReference type="CDD" id="cd07962">
    <property type="entry name" value="Anticodon_Ia_Val"/>
    <property type="match status" value="1"/>
</dbReference>
<feature type="domain" description="Aminoacyl-tRNA synthetase class Ia" evidence="11">
    <location>
        <begin position="29"/>
        <end position="653"/>
    </location>
</feature>
<dbReference type="GO" id="GO:0006438">
    <property type="term" value="P:valyl-tRNA aminoacylation"/>
    <property type="evidence" value="ECO:0007669"/>
    <property type="project" value="InterPro"/>
</dbReference>
<comment type="caution">
    <text evidence="13">The sequence shown here is derived from an EMBL/GenBank/DDBJ whole genome shotgun (WGS) entry which is preliminary data.</text>
</comment>
<dbReference type="GO" id="GO:0005524">
    <property type="term" value="F:ATP binding"/>
    <property type="evidence" value="ECO:0007669"/>
    <property type="project" value="UniProtKB-KW"/>
</dbReference>
<dbReference type="InterPro" id="IPR013155">
    <property type="entry name" value="M/V/L/I-tRNA-synth_anticd-bd"/>
</dbReference>
<dbReference type="SUPFAM" id="SSF47323">
    <property type="entry name" value="Anticodon-binding domain of a subclass of class I aminoacyl-tRNA synthetases"/>
    <property type="match status" value="1"/>
</dbReference>
<dbReference type="Gene3D" id="1.10.730.10">
    <property type="entry name" value="Isoleucyl-tRNA Synthetase, Domain 1"/>
    <property type="match status" value="1"/>
</dbReference>
<dbReference type="SUPFAM" id="SSF50677">
    <property type="entry name" value="ValRS/IleRS/LeuRS editing domain"/>
    <property type="match status" value="1"/>
</dbReference>
<dbReference type="InterPro" id="IPR033705">
    <property type="entry name" value="Anticodon_Ia_Val"/>
</dbReference>
<evidence type="ECO:0000256" key="1">
    <source>
        <dbReference type="ARBA" id="ARBA00005594"/>
    </source>
</evidence>
<dbReference type="InterPro" id="IPR014729">
    <property type="entry name" value="Rossmann-like_a/b/a_fold"/>
</dbReference>
<dbReference type="EC" id="6.1.1.9" evidence="2"/>
<dbReference type="SUPFAM" id="SSF52374">
    <property type="entry name" value="Nucleotidylyl transferase"/>
    <property type="match status" value="1"/>
</dbReference>
<keyword evidence="10" id="KW-0175">Coiled coil</keyword>
<dbReference type="InterPro" id="IPR009080">
    <property type="entry name" value="tRNAsynth_Ia_anticodon-bd"/>
</dbReference>
<dbReference type="Gene3D" id="3.40.50.620">
    <property type="entry name" value="HUPs"/>
    <property type="match status" value="2"/>
</dbReference>
<dbReference type="InterPro" id="IPR002303">
    <property type="entry name" value="Valyl-tRNA_ligase"/>
</dbReference>
<accession>A0A443RAE6</accession>
<comment type="similarity">
    <text evidence="1 9">Belongs to the class-I aminoacyl-tRNA synthetase family.</text>
</comment>
<dbReference type="NCBIfam" id="NF004349">
    <property type="entry name" value="PRK05729.1"/>
    <property type="match status" value="1"/>
</dbReference>
<sequence>MPTLSLHSNRYIASPLPKHPNRDLYEPFWYRFWCEQRLFEPRMSSESDNAANDDRFSMILPPPNITGDLHLGHALTVCIQDALFRYQKMMNKSANCVWVPGYDHAGIATQLMIDKLCIAQFGKRSYELPKEKFLEIAEQWKTERFDAIRKQLMRLGAALDFSREFYTLDARLSAAVEEAFIQLFDRGLIYRLESMVNWSYFIKSTVSDIEINWLQVNGPTKIKVPGHNDLVEFGVLHKFAYPIIDSKKSEEIVIATTRVETMLSDVAVAVHPNDTRYSHLVGKELFHPLTKAKLKIIADERADPNFCTGAVKITPSESQTDFDIAKDHNLSGKPYCDENACIVCDEIKSEFRAELNGLDRFSAKLKIIELFDKLGLYRGSEHHKTKVPVCSRSGDIIEKRLLPQWFLNCKTVCEEIKQHLNNDELLIIPQPQKVRLLKWIEKEQDWCISRQISWGHKIPVYKVISDQNIIGFVAAKCETEAIDKAVASYKISKEFMILEKEKDVLDTWFSSALLPFTVFGWPRTNTYEFKSFYPLSVMETGIDILNFWVLRMVILAKYLTGRLPFKKVLLHGLICDVNGRKMTKSIGNVIDPNDVINGVTLDALRERTFSYKTKGILSDFQLTLALENQQKLFPNGIADCGADALRMSLYEVKDKTNDYLRLGVYSIIANRNYVNKMWHAFIFFQLMNEMKLANHKWIHNESDLYCSRAKLSTMDTWIISRLSFFLESCHKNLEENNFEAIHAAINSFWIKDFCDYYLESVKPTFYAQQKDDESISRCLNVLAMCLKVAFVTIHPFMPFVTEELYQRLNFATKPDREHFESILMENYPKMEVWSKWRDQNIESNMDLVKNIIRNLRDVRKNYLAKIEDEVNLLVFVVASSDIINRLTPFANIFPKFTRSNISFVDSERISEDFSKWVNIVVNNDAKLVIKPRSELVLRKCNSVIEKINLLKEKLSTLESKSSKSTVKKKQILKTIQTMEMELKNLEKLKYLTDQNDLKNEDDLSANQM</sequence>
<protein>
    <recommendedName>
        <fullName evidence="2">valine--tRNA ligase</fullName>
        <ecNumber evidence="2">6.1.1.9</ecNumber>
    </recommendedName>
    <alternativeName>
        <fullName evidence="8">Valyl-tRNA synthetase</fullName>
    </alternativeName>
</protein>
<evidence type="ECO:0000313" key="13">
    <source>
        <dbReference type="EMBL" id="RWS12232.1"/>
    </source>
</evidence>
<keyword evidence="5 9" id="KW-0067">ATP-binding</keyword>
<proteinExistence type="inferred from homology"/>
<dbReference type="Pfam" id="PF00133">
    <property type="entry name" value="tRNA-synt_1"/>
    <property type="match status" value="1"/>
</dbReference>
<dbReference type="PRINTS" id="PR00986">
    <property type="entry name" value="TRNASYNTHVAL"/>
</dbReference>
<dbReference type="GO" id="GO:0004832">
    <property type="term" value="F:valine-tRNA ligase activity"/>
    <property type="evidence" value="ECO:0007669"/>
    <property type="project" value="UniProtKB-EC"/>
</dbReference>
<dbReference type="GO" id="GO:0005829">
    <property type="term" value="C:cytosol"/>
    <property type="evidence" value="ECO:0007669"/>
    <property type="project" value="TreeGrafter"/>
</dbReference>
<evidence type="ECO:0000256" key="3">
    <source>
        <dbReference type="ARBA" id="ARBA00022598"/>
    </source>
</evidence>
<dbReference type="Gene3D" id="2.170.220.10">
    <property type="match status" value="1"/>
</dbReference>
<feature type="domain" description="Methionyl/Valyl/Leucyl/Isoleucyl-tRNA synthetase anticodon-binding" evidence="12">
    <location>
        <begin position="715"/>
        <end position="865"/>
    </location>
</feature>
<dbReference type="InterPro" id="IPR002300">
    <property type="entry name" value="aa-tRNA-synth_Ia"/>
</dbReference>
<dbReference type="EMBL" id="NCKU01001386">
    <property type="protein sequence ID" value="RWS12232.1"/>
    <property type="molecule type" value="Genomic_DNA"/>
</dbReference>
<keyword evidence="14" id="KW-1185">Reference proteome</keyword>
<dbReference type="Proteomes" id="UP000285301">
    <property type="component" value="Unassembled WGS sequence"/>
</dbReference>
<dbReference type="OrthoDB" id="629407at2759"/>
<organism evidence="13 14">
    <name type="scientific">Dinothrombium tinctorium</name>
    <dbReference type="NCBI Taxonomy" id="1965070"/>
    <lineage>
        <taxon>Eukaryota</taxon>
        <taxon>Metazoa</taxon>
        <taxon>Ecdysozoa</taxon>
        <taxon>Arthropoda</taxon>
        <taxon>Chelicerata</taxon>
        <taxon>Arachnida</taxon>
        <taxon>Acari</taxon>
        <taxon>Acariformes</taxon>
        <taxon>Trombidiformes</taxon>
        <taxon>Prostigmata</taxon>
        <taxon>Anystina</taxon>
        <taxon>Parasitengona</taxon>
        <taxon>Trombidioidea</taxon>
        <taxon>Trombidiidae</taxon>
        <taxon>Dinothrombium</taxon>
    </lineage>
</organism>
<evidence type="ECO:0000313" key="14">
    <source>
        <dbReference type="Proteomes" id="UP000285301"/>
    </source>
</evidence>
<evidence type="ECO:0000256" key="2">
    <source>
        <dbReference type="ARBA" id="ARBA00013169"/>
    </source>
</evidence>
<evidence type="ECO:0000256" key="10">
    <source>
        <dbReference type="SAM" id="Coils"/>
    </source>
</evidence>
<keyword evidence="4 9" id="KW-0547">Nucleotide-binding</keyword>
<evidence type="ECO:0000256" key="4">
    <source>
        <dbReference type="ARBA" id="ARBA00022741"/>
    </source>
</evidence>
<dbReference type="NCBIfam" id="TIGR00422">
    <property type="entry name" value="valS"/>
    <property type="match status" value="1"/>
</dbReference>
<keyword evidence="7 9" id="KW-0030">Aminoacyl-tRNA synthetase</keyword>
<dbReference type="PANTHER" id="PTHR11946:SF109">
    <property type="entry name" value="VALINE--TRNA LIGASE"/>
    <property type="match status" value="1"/>
</dbReference>
<keyword evidence="6 9" id="KW-0648">Protein biosynthesis</keyword>
<evidence type="ECO:0000256" key="8">
    <source>
        <dbReference type="ARBA" id="ARBA00029936"/>
    </source>
</evidence>